<feature type="domain" description="Sensor histidine kinase NatK-like C-terminal" evidence="3">
    <location>
        <begin position="330"/>
        <end position="429"/>
    </location>
</feature>
<feature type="transmembrane region" description="Helical" evidence="2">
    <location>
        <begin position="59"/>
        <end position="76"/>
    </location>
</feature>
<sequence>MQIVSEVAEIVATAIDNVLVLWFLTSHFGKKKPIEWWKYVVWFVILFIPSHFMGEMFNLQSIAVILIVISFSMIYLQGNSIEKLIVSLILYIMLAFVNIMVIQLISVLSKSPMEVLISGNGILRILVLCISKVTVILTFVIAERTFSKKHYFKKEEYIFGAILYITFFIVAVLTFKIVGTVEMTFREQLIFFILTMLLLVINSFMFWLIRRMNYQNRCELENEVLKVQLEQQESQIHNTELLYQNTRKMRHDMKHYFTTYLQLLRDGETEVVMKEMQRILETELEAENVFYMDCRMVNAVINQKAALCKKNKISLEVQITGEFHWENESNIAILLSNLLDNAIEAEIQQESKKEIRLKMFIYKEMVNIIVENYILKSVLGENPELKTTKKEKQGHGIGIESVKELVRREEGDMEIFEENNYFISHVWIPCKAEKICV</sequence>
<comment type="caution">
    <text evidence="4">The sequence shown here is derived from an EMBL/GenBank/DDBJ whole genome shotgun (WGS) entry which is preliminary data.</text>
</comment>
<name>A0ABV1H9F3_9FIRM</name>
<proteinExistence type="predicted"/>
<dbReference type="EMBL" id="JBBMEX010000001">
    <property type="protein sequence ID" value="MEQ2556335.1"/>
    <property type="molecule type" value="Genomic_DNA"/>
</dbReference>
<feature type="transmembrane region" description="Helical" evidence="2">
    <location>
        <begin position="121"/>
        <end position="142"/>
    </location>
</feature>
<dbReference type="PANTHER" id="PTHR40448">
    <property type="entry name" value="TWO-COMPONENT SENSOR HISTIDINE KINASE"/>
    <property type="match status" value="1"/>
</dbReference>
<dbReference type="InterPro" id="IPR032834">
    <property type="entry name" value="NatK-like_C"/>
</dbReference>
<evidence type="ECO:0000313" key="4">
    <source>
        <dbReference type="EMBL" id="MEQ2556335.1"/>
    </source>
</evidence>
<evidence type="ECO:0000256" key="1">
    <source>
        <dbReference type="SAM" id="Coils"/>
    </source>
</evidence>
<feature type="transmembrane region" description="Helical" evidence="2">
    <location>
        <begin position="88"/>
        <end position="109"/>
    </location>
</feature>
<keyword evidence="5" id="KW-1185">Reference proteome</keyword>
<evidence type="ECO:0000313" key="5">
    <source>
        <dbReference type="Proteomes" id="UP001454489"/>
    </source>
</evidence>
<feature type="transmembrane region" description="Helical" evidence="2">
    <location>
        <begin position="157"/>
        <end position="177"/>
    </location>
</feature>
<feature type="transmembrane region" description="Helical" evidence="2">
    <location>
        <begin position="189"/>
        <end position="209"/>
    </location>
</feature>
<keyword evidence="2" id="KW-0472">Membrane</keyword>
<organism evidence="4 5">
    <name type="scientific">Maccoyibacter intestinihominis</name>
    <dbReference type="NCBI Taxonomy" id="3133499"/>
    <lineage>
        <taxon>Bacteria</taxon>
        <taxon>Bacillati</taxon>
        <taxon>Bacillota</taxon>
        <taxon>Clostridia</taxon>
        <taxon>Lachnospirales</taxon>
        <taxon>Lachnospiraceae</taxon>
        <taxon>Maccoyibacter</taxon>
    </lineage>
</organism>
<feature type="transmembrane region" description="Helical" evidence="2">
    <location>
        <begin position="6"/>
        <end position="24"/>
    </location>
</feature>
<gene>
    <name evidence="4" type="ORF">WMO43_00360</name>
</gene>
<feature type="coiled-coil region" evidence="1">
    <location>
        <begin position="215"/>
        <end position="249"/>
    </location>
</feature>
<dbReference type="InterPro" id="IPR036890">
    <property type="entry name" value="HATPase_C_sf"/>
</dbReference>
<protein>
    <submittedName>
        <fullName evidence="4">GHKL domain-containing protein</fullName>
    </submittedName>
</protein>
<dbReference type="Gene3D" id="3.30.565.10">
    <property type="entry name" value="Histidine kinase-like ATPase, C-terminal domain"/>
    <property type="match status" value="1"/>
</dbReference>
<evidence type="ECO:0000256" key="2">
    <source>
        <dbReference type="SAM" id="Phobius"/>
    </source>
</evidence>
<keyword evidence="2" id="KW-1133">Transmembrane helix</keyword>
<accession>A0ABV1H9F3</accession>
<dbReference type="RefSeq" id="WP_353529305.1">
    <property type="nucleotide sequence ID" value="NZ_JBBMEX010000001.1"/>
</dbReference>
<evidence type="ECO:0000259" key="3">
    <source>
        <dbReference type="Pfam" id="PF14501"/>
    </source>
</evidence>
<dbReference type="Pfam" id="PF14501">
    <property type="entry name" value="HATPase_c_5"/>
    <property type="match status" value="1"/>
</dbReference>
<dbReference type="Proteomes" id="UP001454489">
    <property type="component" value="Unassembled WGS sequence"/>
</dbReference>
<dbReference type="PANTHER" id="PTHR40448:SF1">
    <property type="entry name" value="TWO-COMPONENT SENSOR HISTIDINE KINASE"/>
    <property type="match status" value="1"/>
</dbReference>
<dbReference type="SUPFAM" id="SSF55874">
    <property type="entry name" value="ATPase domain of HSP90 chaperone/DNA topoisomerase II/histidine kinase"/>
    <property type="match status" value="1"/>
</dbReference>
<keyword evidence="2" id="KW-0812">Transmembrane</keyword>
<reference evidence="4 5" key="1">
    <citation type="submission" date="2024-03" db="EMBL/GenBank/DDBJ databases">
        <title>Human intestinal bacterial collection.</title>
        <authorList>
            <person name="Pauvert C."/>
            <person name="Hitch T.C.A."/>
            <person name="Clavel T."/>
        </authorList>
    </citation>
    <scope>NUCLEOTIDE SEQUENCE [LARGE SCALE GENOMIC DNA]</scope>
    <source>
        <strain evidence="4 5">CLA-AA-H185</strain>
    </source>
</reference>
<keyword evidence="1" id="KW-0175">Coiled coil</keyword>